<keyword evidence="3" id="KW-1185">Reference proteome</keyword>
<dbReference type="Proteomes" id="UP000094795">
    <property type="component" value="Unassembled WGS sequence"/>
</dbReference>
<dbReference type="Gene3D" id="3.40.630.30">
    <property type="match status" value="1"/>
</dbReference>
<dbReference type="PANTHER" id="PTHR43792">
    <property type="entry name" value="GNAT FAMILY, PUTATIVE (AFU_ORTHOLOGUE AFUA_3G00765)-RELATED-RELATED"/>
    <property type="match status" value="1"/>
</dbReference>
<accession>A0A1C1YZ17</accession>
<dbReference type="GO" id="GO:0016747">
    <property type="term" value="F:acyltransferase activity, transferring groups other than amino-acyl groups"/>
    <property type="evidence" value="ECO:0007669"/>
    <property type="project" value="InterPro"/>
</dbReference>
<dbReference type="InterPro" id="IPR016181">
    <property type="entry name" value="Acyl_CoA_acyltransferase"/>
</dbReference>
<name>A0A1C1YZ17_9HYPH</name>
<dbReference type="AlphaFoldDB" id="A0A1C1YZ17"/>
<keyword evidence="2" id="KW-0808">Transferase</keyword>
<evidence type="ECO:0000313" key="3">
    <source>
        <dbReference type="Proteomes" id="UP000094795"/>
    </source>
</evidence>
<dbReference type="EMBL" id="LQZT01000004">
    <property type="protein sequence ID" value="OCW58748.1"/>
    <property type="molecule type" value="Genomic_DNA"/>
</dbReference>
<gene>
    <name evidence="2" type="ORF">AWJ14_00540</name>
</gene>
<protein>
    <submittedName>
        <fullName evidence="2">Acetyltransferase</fullName>
    </submittedName>
</protein>
<organism evidence="2 3">
    <name type="scientific">Hoeflea olei</name>
    <dbReference type="NCBI Taxonomy" id="1480615"/>
    <lineage>
        <taxon>Bacteria</taxon>
        <taxon>Pseudomonadati</taxon>
        <taxon>Pseudomonadota</taxon>
        <taxon>Alphaproteobacteria</taxon>
        <taxon>Hyphomicrobiales</taxon>
        <taxon>Rhizobiaceae</taxon>
        <taxon>Hoeflea</taxon>
    </lineage>
</organism>
<dbReference type="OrthoDB" id="5295305at2"/>
<comment type="caution">
    <text evidence="2">The sequence shown here is derived from an EMBL/GenBank/DDBJ whole genome shotgun (WGS) entry which is preliminary data.</text>
</comment>
<dbReference type="Pfam" id="PF13302">
    <property type="entry name" value="Acetyltransf_3"/>
    <property type="match status" value="1"/>
</dbReference>
<dbReference type="InterPro" id="IPR051531">
    <property type="entry name" value="N-acetyltransferase"/>
</dbReference>
<evidence type="ECO:0000313" key="2">
    <source>
        <dbReference type="EMBL" id="OCW58748.1"/>
    </source>
</evidence>
<dbReference type="InterPro" id="IPR000182">
    <property type="entry name" value="GNAT_dom"/>
</dbReference>
<proteinExistence type="predicted"/>
<reference evidence="2 3" key="1">
    <citation type="submission" date="2015-12" db="EMBL/GenBank/DDBJ databases">
        <authorList>
            <person name="Shamseldin A."/>
            <person name="Moawad H."/>
            <person name="Abd El-Rahim W.M."/>
            <person name="Sadowsky M.J."/>
        </authorList>
    </citation>
    <scope>NUCLEOTIDE SEQUENCE [LARGE SCALE GENOMIC DNA]</scope>
    <source>
        <strain evidence="2 3">JC234</strain>
    </source>
</reference>
<dbReference type="STRING" id="1480615.AWJ14_00540"/>
<sequence length="190" mass="21873">MAAMTDFLDTARLRLRPFSSADVDAVHAYHRLDAVARFQFWEPRTREEVATEVDDWVRQHMAAQGEDCAVFAVTLKQDGTLIGDMVLFFRDREARQGEIGFTFHPGFGGQGYATEAARAVLGFGFGPCGLHRIFGRCDARNAASWRLMERLGMRREAHFREHALFKGEWDQEYYYALLAREWAEQDREEA</sequence>
<dbReference type="PROSITE" id="PS51186">
    <property type="entry name" value="GNAT"/>
    <property type="match status" value="1"/>
</dbReference>
<evidence type="ECO:0000259" key="1">
    <source>
        <dbReference type="PROSITE" id="PS51186"/>
    </source>
</evidence>
<feature type="domain" description="N-acetyltransferase" evidence="1">
    <location>
        <begin position="13"/>
        <end position="180"/>
    </location>
</feature>
<dbReference type="PANTHER" id="PTHR43792:SF1">
    <property type="entry name" value="N-ACETYLTRANSFERASE DOMAIN-CONTAINING PROTEIN"/>
    <property type="match status" value="1"/>
</dbReference>
<dbReference type="SUPFAM" id="SSF55729">
    <property type="entry name" value="Acyl-CoA N-acyltransferases (Nat)"/>
    <property type="match status" value="1"/>
</dbReference>